<reference evidence="2" key="1">
    <citation type="submission" date="2017-09" db="EMBL/GenBank/DDBJ databases">
        <title>Depth-based differentiation of microbial function through sediment-hosted aquifers and enrichment of novel symbionts in the deep terrestrial subsurface.</title>
        <authorList>
            <person name="Probst A.J."/>
            <person name="Ladd B."/>
            <person name="Jarett J.K."/>
            <person name="Geller-Mcgrath D.E."/>
            <person name="Sieber C.M.K."/>
            <person name="Emerson J.B."/>
            <person name="Anantharaman K."/>
            <person name="Thomas B.C."/>
            <person name="Malmstrom R."/>
            <person name="Stieglmeier M."/>
            <person name="Klingl A."/>
            <person name="Woyke T."/>
            <person name="Ryan C.M."/>
            <person name="Banfield J.F."/>
        </authorList>
    </citation>
    <scope>NUCLEOTIDE SEQUENCE [LARGE SCALE GENOMIC DNA]</scope>
</reference>
<proteinExistence type="predicted"/>
<name>A0A2M8G1G3_9BACT</name>
<sequence>MNAVRLSYGLSKEEAVALRKQGLSYSEILKHIPVAKSTLSLWLRSVGLSRRQKQRLTEKKLASMRRGAIAKRNQRIEIASSIKSEAKREVAKISDRELWLIGVALYWAEGSKEKEHNIGQGVIFSNSDFSMIKVFLKWLKESIKIGEENIKYEIYIHENLRDEVRKVKQYWSMVTNAPLKEFKRIYFKKNKISTKRKNIAENYYGQLRIRVNKSTNLNRKIAGWIEGMIQSIL</sequence>
<comment type="caution">
    <text evidence="1">The sequence shown here is derived from an EMBL/GenBank/DDBJ whole genome shotgun (WGS) entry which is preliminary data.</text>
</comment>
<organism evidence="1 2">
    <name type="scientific">Candidatus Colwellbacteria bacterium CG_4_9_14_0_2_um_filter_50_12</name>
    <dbReference type="NCBI Taxonomy" id="1974538"/>
    <lineage>
        <taxon>Bacteria</taxon>
        <taxon>Candidatus Colwelliibacteriota</taxon>
    </lineage>
</organism>
<protein>
    <submittedName>
        <fullName evidence="1">Uncharacterized protein</fullName>
    </submittedName>
</protein>
<dbReference type="EMBL" id="PFQX01000053">
    <property type="protein sequence ID" value="PJC65302.1"/>
    <property type="molecule type" value="Genomic_DNA"/>
</dbReference>
<dbReference type="Proteomes" id="UP000229674">
    <property type="component" value="Unassembled WGS sequence"/>
</dbReference>
<evidence type="ECO:0000313" key="2">
    <source>
        <dbReference type="Proteomes" id="UP000229674"/>
    </source>
</evidence>
<dbReference type="Gene3D" id="1.10.10.60">
    <property type="entry name" value="Homeodomain-like"/>
    <property type="match status" value="1"/>
</dbReference>
<accession>A0A2M8G1G3</accession>
<evidence type="ECO:0000313" key="1">
    <source>
        <dbReference type="EMBL" id="PJC65302.1"/>
    </source>
</evidence>
<gene>
    <name evidence="1" type="ORF">CO020_01400</name>
</gene>
<dbReference type="AlphaFoldDB" id="A0A2M8G1G3"/>